<sequence length="474" mass="50069">MQISRLASSWALLSTALATPLASSPIELETDVVIIGGGSAGIHAAISLKDAGARVLVVERKCQIGGHAETYTNPETHTPANVGVVLFENTEIVSNYFARLGVPTAKSDPLAPQPGAVTKSYDFSVGVAIPEQNASSADQEAAFQAAGISFVNNVLAKYLWIDDGFLVPDPVPEELTIPFGELAAKYNFTALLPIAAQFNWFTGGIASIPALYGIKSLGPGLLQSLQTEFIVSGTGDTRALYDAAAKELGDSILLEATVVNVNRNDTAGVSLTVTQPGQPPKYIRGKKLLIAAPPTIENVGTYDLCETERSLFSQFSSLGYLAGVVTVPGLNNTLQNVGLQTPFNQPVIPGTNGIYTAGSPGDFLFGVAFQDTNYTDEDGKNIIRKNLETLAAVGAVPKDAAETVTFPYVSNHAPYNVRVSADQIKQGFYGKLLALEGQRNTYWAGAAFSGHNSGLVWTFNNGTVLPALKKDLGL</sequence>
<dbReference type="SUPFAM" id="SSF51905">
    <property type="entry name" value="FAD/NAD(P)-binding domain"/>
    <property type="match status" value="1"/>
</dbReference>
<comment type="caution">
    <text evidence="2">The sequence shown here is derived from an EMBL/GenBank/DDBJ whole genome shotgun (WGS) entry which is preliminary data.</text>
</comment>
<dbReference type="Gene3D" id="3.50.50.60">
    <property type="entry name" value="FAD/NAD(P)-binding domain"/>
    <property type="match status" value="1"/>
</dbReference>
<dbReference type="InterPro" id="IPR036188">
    <property type="entry name" value="FAD/NAD-bd_sf"/>
</dbReference>
<dbReference type="Pfam" id="PF12831">
    <property type="entry name" value="FAD_oxidored"/>
    <property type="match status" value="1"/>
</dbReference>
<name>A0A4R8Q1A6_9PEZI</name>
<evidence type="ECO:0000256" key="1">
    <source>
        <dbReference type="SAM" id="SignalP"/>
    </source>
</evidence>
<accession>A0A4R8Q1A6</accession>
<evidence type="ECO:0000313" key="3">
    <source>
        <dbReference type="Proteomes" id="UP000295083"/>
    </source>
</evidence>
<evidence type="ECO:0000313" key="2">
    <source>
        <dbReference type="EMBL" id="TDZ31718.1"/>
    </source>
</evidence>
<organism evidence="2 3">
    <name type="scientific">Colletotrichum spinosum</name>
    <dbReference type="NCBI Taxonomy" id="1347390"/>
    <lineage>
        <taxon>Eukaryota</taxon>
        <taxon>Fungi</taxon>
        <taxon>Dikarya</taxon>
        <taxon>Ascomycota</taxon>
        <taxon>Pezizomycotina</taxon>
        <taxon>Sordariomycetes</taxon>
        <taxon>Hypocreomycetidae</taxon>
        <taxon>Glomerellales</taxon>
        <taxon>Glomerellaceae</taxon>
        <taxon>Colletotrichum</taxon>
        <taxon>Colletotrichum orbiculare species complex</taxon>
    </lineage>
</organism>
<dbReference type="Proteomes" id="UP000295083">
    <property type="component" value="Unassembled WGS sequence"/>
</dbReference>
<protein>
    <submittedName>
        <fullName evidence="2">Beta-cyclopiazonate dehydrogenase</fullName>
    </submittedName>
</protein>
<reference evidence="2 3" key="1">
    <citation type="submission" date="2018-11" db="EMBL/GenBank/DDBJ databases">
        <title>Genome sequence and assembly of Colletotrichum spinosum.</title>
        <authorList>
            <person name="Gan P."/>
            <person name="Shirasu K."/>
        </authorList>
    </citation>
    <scope>NUCLEOTIDE SEQUENCE [LARGE SCALE GENOMIC DNA]</scope>
    <source>
        <strain evidence="2 3">CBS 515.97</strain>
    </source>
</reference>
<dbReference type="AlphaFoldDB" id="A0A4R8Q1A6"/>
<keyword evidence="3" id="KW-1185">Reference proteome</keyword>
<proteinExistence type="predicted"/>
<dbReference type="Gene3D" id="1.10.405.20">
    <property type="match status" value="1"/>
</dbReference>
<feature type="chain" id="PRO_5020712197" evidence="1">
    <location>
        <begin position="19"/>
        <end position="474"/>
    </location>
</feature>
<gene>
    <name evidence="2" type="primary">cpaO-2</name>
    <name evidence="2" type="ORF">C8035_v001269</name>
</gene>
<dbReference type="Gene3D" id="3.30.70.1990">
    <property type="match status" value="1"/>
</dbReference>
<dbReference type="EMBL" id="QAPG01000096">
    <property type="protein sequence ID" value="TDZ31718.1"/>
    <property type="molecule type" value="Genomic_DNA"/>
</dbReference>
<keyword evidence="1" id="KW-0732">Signal</keyword>
<feature type="signal peptide" evidence="1">
    <location>
        <begin position="1"/>
        <end position="18"/>
    </location>
</feature>